<proteinExistence type="predicted"/>
<dbReference type="Proteomes" id="UP000002586">
    <property type="component" value="Chromosome"/>
</dbReference>
<accession>A0L6S4</accession>
<dbReference type="PANTHER" id="PTHR46401:SF2">
    <property type="entry name" value="GLYCOSYLTRANSFERASE WBBK-RELATED"/>
    <property type="match status" value="1"/>
</dbReference>
<organism evidence="4 5">
    <name type="scientific">Magnetococcus marinus (strain ATCC BAA-1437 / JCM 17883 / MC-1)</name>
    <dbReference type="NCBI Taxonomy" id="156889"/>
    <lineage>
        <taxon>Bacteria</taxon>
        <taxon>Pseudomonadati</taxon>
        <taxon>Pseudomonadota</taxon>
        <taxon>Magnetococcia</taxon>
        <taxon>Magnetococcales</taxon>
        <taxon>Magnetococcaceae</taxon>
        <taxon>Magnetococcus</taxon>
    </lineage>
</organism>
<dbReference type="GO" id="GO:0009103">
    <property type="term" value="P:lipopolysaccharide biosynthetic process"/>
    <property type="evidence" value="ECO:0007669"/>
    <property type="project" value="TreeGrafter"/>
</dbReference>
<reference evidence="4 5" key="2">
    <citation type="journal article" date="2012" name="Int. J. Syst. Evol. Microbiol.">
        <title>Magnetococcus marinus gen. nov., sp. nov., a marine, magnetotactic bacterium that represents a novel lineage (Magnetococcaceae fam. nov.; Magnetococcales ord. nov.) at the base of the Alphaproteobacteria.</title>
        <authorList>
            <person name="Bazylinski D.A."/>
            <person name="Williams T.J."/>
            <person name="Lefevre C.T."/>
            <person name="Berg R.J."/>
            <person name="Zhang C.L."/>
            <person name="Bowser S.S."/>
            <person name="Dean A.J."/>
            <person name="Beveridge T.J."/>
        </authorList>
    </citation>
    <scope>NUCLEOTIDE SEQUENCE [LARGE SCALE GENOMIC DNA]</scope>
    <source>
        <strain evidence="5">ATCC BAA-1437 / JCM 17883 / MC-1</strain>
    </source>
</reference>
<dbReference type="InterPro" id="IPR001296">
    <property type="entry name" value="Glyco_trans_1"/>
</dbReference>
<dbReference type="STRING" id="156889.Mmc1_1156"/>
<dbReference type="Pfam" id="PF13579">
    <property type="entry name" value="Glyco_trans_4_4"/>
    <property type="match status" value="1"/>
</dbReference>
<evidence type="ECO:0000259" key="3">
    <source>
        <dbReference type="Pfam" id="PF13579"/>
    </source>
</evidence>
<evidence type="ECO:0000313" key="5">
    <source>
        <dbReference type="Proteomes" id="UP000002586"/>
    </source>
</evidence>
<dbReference type="GO" id="GO:0016757">
    <property type="term" value="F:glycosyltransferase activity"/>
    <property type="evidence" value="ECO:0007669"/>
    <property type="project" value="InterPro"/>
</dbReference>
<dbReference type="OrthoDB" id="9790710at2"/>
<dbReference type="InterPro" id="IPR028098">
    <property type="entry name" value="Glyco_trans_4-like_N"/>
</dbReference>
<name>A0L6S4_MAGMM</name>
<keyword evidence="5" id="KW-1185">Reference proteome</keyword>
<protein>
    <submittedName>
        <fullName evidence="4">Glycosyl transferase, group 1</fullName>
    </submittedName>
</protein>
<feature type="domain" description="Glycosyl transferase family 1" evidence="2">
    <location>
        <begin position="206"/>
        <end position="371"/>
    </location>
</feature>
<dbReference type="Pfam" id="PF00534">
    <property type="entry name" value="Glycos_transf_1"/>
    <property type="match status" value="1"/>
</dbReference>
<dbReference type="RefSeq" id="WP_011712822.1">
    <property type="nucleotide sequence ID" value="NC_008576.1"/>
</dbReference>
<feature type="domain" description="Glycosyltransferase subfamily 4-like N-terminal" evidence="3">
    <location>
        <begin position="22"/>
        <end position="195"/>
    </location>
</feature>
<evidence type="ECO:0000259" key="2">
    <source>
        <dbReference type="Pfam" id="PF00534"/>
    </source>
</evidence>
<dbReference type="PANTHER" id="PTHR46401">
    <property type="entry name" value="GLYCOSYLTRANSFERASE WBBK-RELATED"/>
    <property type="match status" value="1"/>
</dbReference>
<dbReference type="CDD" id="cd03801">
    <property type="entry name" value="GT4_PimA-like"/>
    <property type="match status" value="1"/>
</dbReference>
<evidence type="ECO:0000256" key="1">
    <source>
        <dbReference type="ARBA" id="ARBA00022679"/>
    </source>
</evidence>
<dbReference type="HOGENOM" id="CLU_679343_0_0_5"/>
<dbReference type="AlphaFoldDB" id="A0L6S4"/>
<dbReference type="EMBL" id="CP000471">
    <property type="protein sequence ID" value="ABK43667.1"/>
    <property type="molecule type" value="Genomic_DNA"/>
</dbReference>
<gene>
    <name evidence="4" type="ordered locus">Mmc1_1156</name>
</gene>
<keyword evidence="1 4" id="KW-0808">Transferase</keyword>
<dbReference type="SUPFAM" id="SSF53756">
    <property type="entry name" value="UDP-Glycosyltransferase/glycogen phosphorylase"/>
    <property type="match status" value="1"/>
</dbReference>
<sequence>MNTQPPRHVLQLYHACYPQIQGGIDAMLYALIQGLQAQVRVSLWSTADWQEQRKRVREAEGITLIHYFLLMPPLGKGWSLGTLKGWLHGLLRMPFILWDLRQHCRTERVDLIHLHTLQTYGFYLYLLRKIGGPPYIITLHGTDVAHFERYKGLKLWIIKRLLRGAEQLVTVSPAMLEPARQALGRQLPLRAILNGCAPPIVAPEAEQQAPLLPPLPKRFALMVGWITASKGLDLAVRCWPEILTIDPDFHLVHVGSGQRDLPFDAAIRHSAERLAPDHIHFLGPMPSHLLAQIYARATLFCMPSHNEGLPYALLEAAMLDRPVLLSRIPAFERLLEEGQEAVFHGVEDEASFVAGMRQLLSHPQQSQAMGQRLGIKIRQQCQVAHMSQAYLDCYKDVWAKVGRSG</sequence>
<dbReference type="eggNOG" id="COG0438">
    <property type="taxonomic scope" value="Bacteria"/>
</dbReference>
<evidence type="ECO:0000313" key="4">
    <source>
        <dbReference type="EMBL" id="ABK43667.1"/>
    </source>
</evidence>
<dbReference type="Gene3D" id="3.40.50.2000">
    <property type="entry name" value="Glycogen Phosphorylase B"/>
    <property type="match status" value="2"/>
</dbReference>
<dbReference type="CAZy" id="GT4">
    <property type="family name" value="Glycosyltransferase Family 4"/>
</dbReference>
<dbReference type="KEGG" id="mgm:Mmc1_1156"/>
<reference evidence="5" key="1">
    <citation type="journal article" date="2009" name="Appl. Environ. Microbiol.">
        <title>Complete genome sequence of the chemolithoautotrophic marine magnetotactic coccus strain MC-1.</title>
        <authorList>
            <person name="Schubbe S."/>
            <person name="Williams T.J."/>
            <person name="Xie G."/>
            <person name="Kiss H.E."/>
            <person name="Brettin T.S."/>
            <person name="Martinez D."/>
            <person name="Ross C.A."/>
            <person name="Schuler D."/>
            <person name="Cox B.L."/>
            <person name="Nealson K.H."/>
            <person name="Bazylinski D.A."/>
        </authorList>
    </citation>
    <scope>NUCLEOTIDE SEQUENCE [LARGE SCALE GENOMIC DNA]</scope>
    <source>
        <strain evidence="5">ATCC BAA-1437 / JCM 17883 / MC-1</strain>
    </source>
</reference>